<evidence type="ECO:0000313" key="10">
    <source>
        <dbReference type="Proteomes" id="UP000013047"/>
    </source>
</evidence>
<evidence type="ECO:0000256" key="2">
    <source>
        <dbReference type="ARBA" id="ARBA00022649"/>
    </source>
</evidence>
<evidence type="ECO:0000313" key="9">
    <source>
        <dbReference type="EMBL" id="ENO97721.1"/>
    </source>
</evidence>
<comment type="similarity">
    <text evidence="1">Belongs to the HicA mRNA interferase family.</text>
</comment>
<keyword evidence="4" id="KW-0255">Endonuclease</keyword>
<evidence type="ECO:0000256" key="4">
    <source>
        <dbReference type="ARBA" id="ARBA00022759"/>
    </source>
</evidence>
<dbReference type="GO" id="GO:0003729">
    <property type="term" value="F:mRNA binding"/>
    <property type="evidence" value="ECO:0007669"/>
    <property type="project" value="InterPro"/>
</dbReference>
<dbReference type="GO" id="GO:0016787">
    <property type="term" value="F:hydrolase activity"/>
    <property type="evidence" value="ECO:0007669"/>
    <property type="project" value="UniProtKB-KW"/>
</dbReference>
<evidence type="ECO:0000256" key="3">
    <source>
        <dbReference type="ARBA" id="ARBA00022722"/>
    </source>
</evidence>
<gene>
    <name evidence="9" type="ORF">C667_07471</name>
</gene>
<feature type="region of interest" description="Disordered" evidence="8">
    <location>
        <begin position="21"/>
        <end position="42"/>
    </location>
</feature>
<protein>
    <submittedName>
        <fullName evidence="9">YcfA family protein</fullName>
    </submittedName>
</protein>
<keyword evidence="5" id="KW-0378">Hydrolase</keyword>
<dbReference type="EMBL" id="AMXF01000035">
    <property type="protein sequence ID" value="ENO97721.1"/>
    <property type="molecule type" value="Genomic_DNA"/>
</dbReference>
<reference evidence="9 10" key="1">
    <citation type="submission" date="2012-09" db="EMBL/GenBank/DDBJ databases">
        <title>Draft Genome Sequences of 6 Strains from Genus Thauera.</title>
        <authorList>
            <person name="Liu B."/>
            <person name="Shapleigh J.P."/>
            <person name="Frostegard A.H."/>
        </authorList>
    </citation>
    <scope>NUCLEOTIDE SEQUENCE [LARGE SCALE GENOMIC DNA]</scope>
    <source>
        <strain evidence="9 10">B4P</strain>
    </source>
</reference>
<comment type="caution">
    <text evidence="9">The sequence shown here is derived from an EMBL/GenBank/DDBJ whole genome shotgun (WGS) entry which is preliminary data.</text>
</comment>
<dbReference type="OrthoDB" id="9811409at2"/>
<dbReference type="InterPro" id="IPR038570">
    <property type="entry name" value="HicA_sf"/>
</dbReference>
<dbReference type="RefSeq" id="WP_004359553.1">
    <property type="nucleotide sequence ID" value="NZ_AMXF01000035.1"/>
</dbReference>
<dbReference type="Proteomes" id="UP000013047">
    <property type="component" value="Unassembled WGS sequence"/>
</dbReference>
<sequence>MNSVQLIKRLESEGWVRVGGKGDHMKFKHPNKQGHVVVPHPRKDMPIGTLRNIYRQAEWDWR</sequence>
<dbReference type="GO" id="GO:0004519">
    <property type="term" value="F:endonuclease activity"/>
    <property type="evidence" value="ECO:0007669"/>
    <property type="project" value="UniProtKB-KW"/>
</dbReference>
<keyword evidence="6" id="KW-0694">RNA-binding</keyword>
<evidence type="ECO:0000256" key="1">
    <source>
        <dbReference type="ARBA" id="ARBA00006620"/>
    </source>
</evidence>
<organism evidence="9 10">
    <name type="scientific">Thauera phenylacetica B4P</name>
    <dbReference type="NCBI Taxonomy" id="1234382"/>
    <lineage>
        <taxon>Bacteria</taxon>
        <taxon>Pseudomonadati</taxon>
        <taxon>Pseudomonadota</taxon>
        <taxon>Betaproteobacteria</taxon>
        <taxon>Rhodocyclales</taxon>
        <taxon>Zoogloeaceae</taxon>
        <taxon>Thauera</taxon>
    </lineage>
</organism>
<keyword evidence="7" id="KW-0346">Stress response</keyword>
<keyword evidence="3" id="KW-0540">Nuclease</keyword>
<evidence type="ECO:0000256" key="8">
    <source>
        <dbReference type="SAM" id="MobiDB-lite"/>
    </source>
</evidence>
<name>N6YTV0_9RHOO</name>
<evidence type="ECO:0000256" key="5">
    <source>
        <dbReference type="ARBA" id="ARBA00022801"/>
    </source>
</evidence>
<dbReference type="Gene3D" id="3.30.920.30">
    <property type="entry name" value="Hypothetical protein"/>
    <property type="match status" value="1"/>
</dbReference>
<evidence type="ECO:0000256" key="7">
    <source>
        <dbReference type="ARBA" id="ARBA00023016"/>
    </source>
</evidence>
<keyword evidence="10" id="KW-1185">Reference proteome</keyword>
<keyword evidence="2" id="KW-1277">Toxin-antitoxin system</keyword>
<dbReference type="Pfam" id="PF07927">
    <property type="entry name" value="HicA_toxin"/>
    <property type="match status" value="1"/>
</dbReference>
<dbReference type="InterPro" id="IPR012933">
    <property type="entry name" value="HicA_mRNA_interferase"/>
</dbReference>
<evidence type="ECO:0000256" key="6">
    <source>
        <dbReference type="ARBA" id="ARBA00022884"/>
    </source>
</evidence>
<dbReference type="SUPFAM" id="SSF54786">
    <property type="entry name" value="YcfA/nrd intein domain"/>
    <property type="match status" value="1"/>
</dbReference>
<proteinExistence type="inferred from homology"/>
<dbReference type="AlphaFoldDB" id="N6YTV0"/>
<accession>N6YTV0</accession>